<dbReference type="EMBL" id="CAAALY010257037">
    <property type="protein sequence ID" value="VEL38146.1"/>
    <property type="molecule type" value="Genomic_DNA"/>
</dbReference>
<protein>
    <submittedName>
        <fullName evidence="1">Uncharacterized protein</fullName>
    </submittedName>
</protein>
<organism evidence="1 2">
    <name type="scientific">Protopolystoma xenopodis</name>
    <dbReference type="NCBI Taxonomy" id="117903"/>
    <lineage>
        <taxon>Eukaryota</taxon>
        <taxon>Metazoa</taxon>
        <taxon>Spiralia</taxon>
        <taxon>Lophotrochozoa</taxon>
        <taxon>Platyhelminthes</taxon>
        <taxon>Monogenea</taxon>
        <taxon>Polyopisthocotylea</taxon>
        <taxon>Polystomatidea</taxon>
        <taxon>Polystomatidae</taxon>
        <taxon>Protopolystoma</taxon>
    </lineage>
</organism>
<reference evidence="1" key="1">
    <citation type="submission" date="2018-11" db="EMBL/GenBank/DDBJ databases">
        <authorList>
            <consortium name="Pathogen Informatics"/>
        </authorList>
    </citation>
    <scope>NUCLEOTIDE SEQUENCE</scope>
</reference>
<dbReference type="Proteomes" id="UP000784294">
    <property type="component" value="Unassembled WGS sequence"/>
</dbReference>
<dbReference type="AlphaFoldDB" id="A0A3S5C6A7"/>
<comment type="caution">
    <text evidence="1">The sequence shown here is derived from an EMBL/GenBank/DDBJ whole genome shotgun (WGS) entry which is preliminary data.</text>
</comment>
<proteinExistence type="predicted"/>
<accession>A0A3S5C6A7</accession>
<name>A0A3S5C6A7_9PLAT</name>
<keyword evidence="2" id="KW-1185">Reference proteome</keyword>
<evidence type="ECO:0000313" key="2">
    <source>
        <dbReference type="Proteomes" id="UP000784294"/>
    </source>
</evidence>
<evidence type="ECO:0000313" key="1">
    <source>
        <dbReference type="EMBL" id="VEL38146.1"/>
    </source>
</evidence>
<sequence>MSCLENHIFTMRVAVEPAAWRGLETDPNPLSSPTASRLSDEEICIRRLVQFGSIFTYRAGLIWPNKL</sequence>
<gene>
    <name evidence="1" type="ORF">PXEA_LOCUS31586</name>
</gene>